<dbReference type="InterPro" id="IPR013517">
    <property type="entry name" value="FG-GAP"/>
</dbReference>
<gene>
    <name evidence="3" type="ORF">HCJ92_09770</name>
</gene>
<dbReference type="Gene3D" id="2.130.10.130">
    <property type="entry name" value="Integrin alpha, N-terminal"/>
    <property type="match status" value="1"/>
</dbReference>
<name>A0ABX1ALJ3_9ACTN</name>
<feature type="region of interest" description="Disordered" evidence="2">
    <location>
        <begin position="41"/>
        <end position="67"/>
    </location>
</feature>
<comment type="caution">
    <text evidence="3">The sequence shown here is derived from an EMBL/GenBank/DDBJ whole genome shotgun (WGS) entry which is preliminary data.</text>
</comment>
<dbReference type="EMBL" id="JAAVJB010000057">
    <property type="protein sequence ID" value="NJP66566.1"/>
    <property type="molecule type" value="Genomic_DNA"/>
</dbReference>
<evidence type="ECO:0000313" key="4">
    <source>
        <dbReference type="Proteomes" id="UP000746503"/>
    </source>
</evidence>
<dbReference type="PANTHER" id="PTHR46580:SF4">
    <property type="entry name" value="ATP_GTP-BINDING PROTEIN"/>
    <property type="match status" value="1"/>
</dbReference>
<keyword evidence="1" id="KW-0732">Signal</keyword>
<dbReference type="Pfam" id="PF13517">
    <property type="entry name" value="FG-GAP_3"/>
    <property type="match status" value="1"/>
</dbReference>
<evidence type="ECO:0000256" key="2">
    <source>
        <dbReference type="SAM" id="MobiDB-lite"/>
    </source>
</evidence>
<reference evidence="3 4" key="1">
    <citation type="submission" date="2020-03" db="EMBL/GenBank/DDBJ databases">
        <title>Draft genome of Streptomyces sp. ventii, isolated from the Axial Seamount in the Pacific Ocean, and resequencing of the two type strains Streptomyces lonarensis strain NCL 716 and Streptomyces bohaiensis strain 11A07.</title>
        <authorList>
            <person name="Loughran R.M."/>
            <person name="Pfannmuller K.M."/>
            <person name="Wasson B.J."/>
            <person name="Deadmond M.C."/>
            <person name="Paddock B.E."/>
            <person name="Koyack M.J."/>
            <person name="Gallegos D.A."/>
            <person name="Mitchell E.A."/>
            <person name="Ushijima B."/>
            <person name="Saw J.H."/>
            <person name="Mcphail K.L."/>
            <person name="Videau P."/>
        </authorList>
    </citation>
    <scope>NUCLEOTIDE SEQUENCE [LARGE SCALE GENOMIC DNA]</scope>
    <source>
        <strain evidence="4">5675061</strain>
    </source>
</reference>
<sequence>MNPLRPLHVLTRTRARLACTLGLVLGVLLLGLLPLSPWGGRGQSSAADAAHGGGSGAAEPAGETQRPLDAAGAMELARESDEPVVIDAETTHTSLTHALPDGQYRTEIAALPQRARTEDGDWADIDTTLRRTENGIQPVNSPTPLVFSPGSAGTGDDGEAPEAADRESDGDRGSRGVLRPQAALLPAAFTTDTSDGSTAGRDASDAGEEEIPEEDRDNEPEDGGPDAPSDGEPHPGHTVLAEIGYGEHTVTYSWPGSLPEPVLDGPRALYPDVVPGVDLLLVAREEGGFGQLLIVKSAQAAADARSGERLDLAAITYGLSSPTAVFRHDETTGGVHILDPDGEEIGAVPTPTGWDSGGLEPTDPTDPDAPAPPEPRTATATPQQVLRLTGLTGIEPGAAHAPIPTRLDGDDTSRVLLRLDAAATGLFDADADVSYPVFLDPTLNGGVHSWTIAYKPSPNTSFFNGTNYNNGTSEARVGYESQTRGLARSFWRMNFNKNLSGATISSATFRVRNTHSWSCETRQFQLWLTGAISSTTTWNKQPEWRTHQQNRSFAHGYSSSCPDEYVAYNIRNGAQQAADAGWSTLTLGMRATTETSTYTWRKFQANSAQITVTYNRKPNEPTRGTSTPGGACSTTAGQVKVSKVDVVLAANATDPDGNLRHLYFRMWPSGNSDNKIVDRRVTVNSAGRGSVTVLASQLVDGTTYSWDVRAEDTEGAVSTYFPPGTAACRITVDASAPPAPELSSPQVEDTPWDSGQWADIRYGTPVQFTLDVKGNRDTVRVGYAFNGVGYTNVTLPRPGDSLTVTLNPPNAGPVAFHAYAYDAVGNRSERAELLFYLPPREEADGPGDINGDGHPDLLVINASGELRSYAGEQGGQVFSPVRASYSSDGAISPPGHFHDPATDTVALISKHADVYPGDGLTDLFVRTPDNGFWVYPGDGYGSFNVDDRIEVLLPDNAPAPATWRQIKAVGDVTGDGLPDLFLRAGTSFWVLTGYTGASFQEARRLTVNSWDGREIVNIADIDLDGTPDLVWRNTTNGNLYVRHGLPGEVRGSVDLNSLMTAARSRDGDIRHATGWSAAARPLLVGIPDTSGDRRADIWALDATGEVRIYHPTATGIGDPVATVRTGWGRVRALG</sequence>
<dbReference type="InterPro" id="IPR028994">
    <property type="entry name" value="Integrin_alpha_N"/>
</dbReference>
<keyword evidence="4" id="KW-1185">Reference proteome</keyword>
<dbReference type="Proteomes" id="UP000746503">
    <property type="component" value="Unassembled WGS sequence"/>
</dbReference>
<dbReference type="NCBIfam" id="NF033679">
    <property type="entry name" value="DNRLRE_dom"/>
    <property type="match status" value="1"/>
</dbReference>
<dbReference type="SUPFAM" id="SSF69318">
    <property type="entry name" value="Integrin alpha N-terminal domain"/>
    <property type="match status" value="1"/>
</dbReference>
<feature type="region of interest" description="Disordered" evidence="2">
    <location>
        <begin position="130"/>
        <end position="238"/>
    </location>
</feature>
<feature type="compositionally biased region" description="Low complexity" evidence="2">
    <location>
        <begin position="41"/>
        <end position="50"/>
    </location>
</feature>
<organism evidence="3 4">
    <name type="scientific">Streptomyces spiramenti</name>
    <dbReference type="NCBI Taxonomy" id="2720606"/>
    <lineage>
        <taxon>Bacteria</taxon>
        <taxon>Bacillati</taxon>
        <taxon>Actinomycetota</taxon>
        <taxon>Actinomycetes</taxon>
        <taxon>Kitasatosporales</taxon>
        <taxon>Streptomycetaceae</taxon>
        <taxon>Streptomyces</taxon>
    </lineage>
</organism>
<feature type="compositionally biased region" description="Acidic residues" evidence="2">
    <location>
        <begin position="205"/>
        <end position="224"/>
    </location>
</feature>
<feature type="region of interest" description="Disordered" evidence="2">
    <location>
        <begin position="347"/>
        <end position="380"/>
    </location>
</feature>
<evidence type="ECO:0000313" key="3">
    <source>
        <dbReference type="EMBL" id="NJP66566.1"/>
    </source>
</evidence>
<proteinExistence type="predicted"/>
<feature type="compositionally biased region" description="Basic and acidic residues" evidence="2">
    <location>
        <begin position="163"/>
        <end position="174"/>
    </location>
</feature>
<protein>
    <submittedName>
        <fullName evidence="3">VCBS repeat-containing protein</fullName>
    </submittedName>
</protein>
<accession>A0ABX1ALJ3</accession>
<dbReference type="PANTHER" id="PTHR46580">
    <property type="entry name" value="SENSOR KINASE-RELATED"/>
    <property type="match status" value="1"/>
</dbReference>
<evidence type="ECO:0000256" key="1">
    <source>
        <dbReference type="ARBA" id="ARBA00022729"/>
    </source>
</evidence>
<feature type="compositionally biased region" description="Polar residues" evidence="2">
    <location>
        <begin position="134"/>
        <end position="143"/>
    </location>
</feature>
<dbReference type="RefSeq" id="WP_167933091.1">
    <property type="nucleotide sequence ID" value="NZ_JAAVJB010000057.1"/>
</dbReference>